<reference evidence="2" key="1">
    <citation type="submission" date="2023-06" db="EMBL/GenBank/DDBJ databases">
        <title>Genome-scale phylogeny and comparative genomics of the fungal order Sordariales.</title>
        <authorList>
            <consortium name="Lawrence Berkeley National Laboratory"/>
            <person name="Hensen N."/>
            <person name="Bonometti L."/>
            <person name="Westerberg I."/>
            <person name="Brannstrom I.O."/>
            <person name="Guillou S."/>
            <person name="Cros-Aarteil S."/>
            <person name="Calhoun S."/>
            <person name="Haridas S."/>
            <person name="Kuo A."/>
            <person name="Mondo S."/>
            <person name="Pangilinan J."/>
            <person name="Riley R."/>
            <person name="Labutti K."/>
            <person name="Andreopoulos B."/>
            <person name="Lipzen A."/>
            <person name="Chen C."/>
            <person name="Yanf M."/>
            <person name="Daum C."/>
            <person name="Ng V."/>
            <person name="Clum A."/>
            <person name="Steindorff A."/>
            <person name="Ohm R."/>
            <person name="Martin F."/>
            <person name="Silar P."/>
            <person name="Natvig D."/>
            <person name="Lalanne C."/>
            <person name="Gautier V."/>
            <person name="Ament-Velasquez S.L."/>
            <person name="Kruys A."/>
            <person name="Hutchinson M.I."/>
            <person name="Powell A.J."/>
            <person name="Barry K."/>
            <person name="Miller A.N."/>
            <person name="Grigoriev I.V."/>
            <person name="Debuchy R."/>
            <person name="Gladieux P."/>
            <person name="Thoren M.H."/>
            <person name="Johannesson H."/>
        </authorList>
    </citation>
    <scope>NUCLEOTIDE SEQUENCE</scope>
    <source>
        <strain evidence="2">SMH4607-1</strain>
    </source>
</reference>
<feature type="transmembrane region" description="Helical" evidence="1">
    <location>
        <begin position="19"/>
        <end position="37"/>
    </location>
</feature>
<keyword evidence="1" id="KW-0472">Membrane</keyword>
<evidence type="ECO:0000256" key="1">
    <source>
        <dbReference type="SAM" id="Phobius"/>
    </source>
</evidence>
<keyword evidence="1" id="KW-1133">Transmembrane helix</keyword>
<keyword evidence="3" id="KW-1185">Reference proteome</keyword>
<protein>
    <submittedName>
        <fullName evidence="2">Uncharacterized protein</fullName>
    </submittedName>
</protein>
<gene>
    <name evidence="2" type="ORF">B0H67DRAFT_569571</name>
</gene>
<feature type="transmembrane region" description="Helical" evidence="1">
    <location>
        <begin position="49"/>
        <end position="72"/>
    </location>
</feature>
<name>A0AA40AZY7_9PEZI</name>
<keyword evidence="1" id="KW-0812">Transmembrane</keyword>
<comment type="caution">
    <text evidence="2">The sequence shown here is derived from an EMBL/GenBank/DDBJ whole genome shotgun (WGS) entry which is preliminary data.</text>
</comment>
<sequence length="141" mass="15164">MADLLDEVVLKLISSTIRFFQLVLTLVILGCTAQFIADLSEYDVAIPDGHVAVTAIAGIATIWSLVALLFTFCAGRIMLEIETLFDIVCVALSIAQTVLLREDALSSVTDFAHRYAGAVLAGFVPNRSLVRSSFAVAIVNM</sequence>
<dbReference type="AlphaFoldDB" id="A0AA40AZY7"/>
<evidence type="ECO:0000313" key="2">
    <source>
        <dbReference type="EMBL" id="KAK0725100.1"/>
    </source>
</evidence>
<dbReference type="Proteomes" id="UP001172102">
    <property type="component" value="Unassembled WGS sequence"/>
</dbReference>
<accession>A0AA40AZY7</accession>
<evidence type="ECO:0000313" key="3">
    <source>
        <dbReference type="Proteomes" id="UP001172102"/>
    </source>
</evidence>
<dbReference type="EMBL" id="JAUKUA010000002">
    <property type="protein sequence ID" value="KAK0725100.1"/>
    <property type="molecule type" value="Genomic_DNA"/>
</dbReference>
<proteinExistence type="predicted"/>
<organism evidence="2 3">
    <name type="scientific">Lasiosphaeris hirsuta</name>
    <dbReference type="NCBI Taxonomy" id="260670"/>
    <lineage>
        <taxon>Eukaryota</taxon>
        <taxon>Fungi</taxon>
        <taxon>Dikarya</taxon>
        <taxon>Ascomycota</taxon>
        <taxon>Pezizomycotina</taxon>
        <taxon>Sordariomycetes</taxon>
        <taxon>Sordariomycetidae</taxon>
        <taxon>Sordariales</taxon>
        <taxon>Lasiosphaeriaceae</taxon>
        <taxon>Lasiosphaeris</taxon>
    </lineage>
</organism>